<proteinExistence type="predicted"/>
<keyword evidence="2" id="KW-1185">Reference proteome</keyword>
<accession>X6MU21</accession>
<reference evidence="1 2" key="1">
    <citation type="journal article" date="2013" name="Curr. Biol.">
        <title>The Genome of the Foraminiferan Reticulomyxa filosa.</title>
        <authorList>
            <person name="Glockner G."/>
            <person name="Hulsmann N."/>
            <person name="Schleicher M."/>
            <person name="Noegel A.A."/>
            <person name="Eichinger L."/>
            <person name="Gallinger C."/>
            <person name="Pawlowski J."/>
            <person name="Sierra R."/>
            <person name="Euteneuer U."/>
            <person name="Pillet L."/>
            <person name="Moustafa A."/>
            <person name="Platzer M."/>
            <person name="Groth M."/>
            <person name="Szafranski K."/>
            <person name="Schliwa M."/>
        </authorList>
    </citation>
    <scope>NUCLEOTIDE SEQUENCE [LARGE SCALE GENOMIC DNA]</scope>
</reference>
<comment type="caution">
    <text evidence="1">The sequence shown here is derived from an EMBL/GenBank/DDBJ whole genome shotgun (WGS) entry which is preliminary data.</text>
</comment>
<sequence>MNYYSNIFFNNILHFGQEEIYFSVKKLQNKIKTQYTFLLFVIIQQPQAEKHFYHGVVKLEDNNNNNKDRNEVTLLSFGFDWYRDNEHTLVMKYISVWNSDNDNEMKSNNYNEWIPS</sequence>
<dbReference type="Proteomes" id="UP000023152">
    <property type="component" value="Unassembled WGS sequence"/>
</dbReference>
<dbReference type="AlphaFoldDB" id="X6MU21"/>
<name>X6MU21_RETFI</name>
<evidence type="ECO:0000313" key="2">
    <source>
        <dbReference type="Proteomes" id="UP000023152"/>
    </source>
</evidence>
<organism evidence="1 2">
    <name type="scientific">Reticulomyxa filosa</name>
    <dbReference type="NCBI Taxonomy" id="46433"/>
    <lineage>
        <taxon>Eukaryota</taxon>
        <taxon>Sar</taxon>
        <taxon>Rhizaria</taxon>
        <taxon>Retaria</taxon>
        <taxon>Foraminifera</taxon>
        <taxon>Monothalamids</taxon>
        <taxon>Reticulomyxidae</taxon>
        <taxon>Reticulomyxa</taxon>
    </lineage>
</organism>
<gene>
    <name evidence="1" type="ORF">RFI_20420</name>
</gene>
<evidence type="ECO:0000313" key="1">
    <source>
        <dbReference type="EMBL" id="ETO16917.1"/>
    </source>
</evidence>
<protein>
    <submittedName>
        <fullName evidence="1">Uncharacterized protein</fullName>
    </submittedName>
</protein>
<dbReference type="EMBL" id="ASPP01017635">
    <property type="protein sequence ID" value="ETO16917.1"/>
    <property type="molecule type" value="Genomic_DNA"/>
</dbReference>